<evidence type="ECO:0000256" key="1">
    <source>
        <dbReference type="SAM" id="MobiDB-lite"/>
    </source>
</evidence>
<feature type="compositionally biased region" description="Low complexity" evidence="1">
    <location>
        <begin position="134"/>
        <end position="157"/>
    </location>
</feature>
<feature type="compositionally biased region" description="Polar residues" evidence="1">
    <location>
        <begin position="51"/>
        <end position="63"/>
    </location>
</feature>
<sequence length="178" mass="19442">MDGSKTSPGPRIEDYLKQSGIDYEEATKAAINIQRVFRGHAIRRGLGARISTDSSKSPPQKTEGSGEPMEKRAPVIQGPIVKETPTREPPMAAREEEDVGDQDDVLKRLPTASKDSVTYKMYGLSLLELQKQTQLKQDQTLGSPTSESSPYTTESRTISSLASSPRGDTELTTSAEEQ</sequence>
<feature type="region of interest" description="Disordered" evidence="1">
    <location>
        <begin position="47"/>
        <end position="112"/>
    </location>
</feature>
<name>A0ABN7NJU1_TIMPD</name>
<organism evidence="2 3">
    <name type="scientific">Timema podura</name>
    <name type="common">Walking stick</name>
    <dbReference type="NCBI Taxonomy" id="61482"/>
    <lineage>
        <taxon>Eukaryota</taxon>
        <taxon>Metazoa</taxon>
        <taxon>Ecdysozoa</taxon>
        <taxon>Arthropoda</taxon>
        <taxon>Hexapoda</taxon>
        <taxon>Insecta</taxon>
        <taxon>Pterygota</taxon>
        <taxon>Neoptera</taxon>
        <taxon>Polyneoptera</taxon>
        <taxon>Phasmatodea</taxon>
        <taxon>Timematodea</taxon>
        <taxon>Timematoidea</taxon>
        <taxon>Timematidae</taxon>
        <taxon>Timema</taxon>
    </lineage>
</organism>
<dbReference type="PROSITE" id="PS50096">
    <property type="entry name" value="IQ"/>
    <property type="match status" value="1"/>
</dbReference>
<dbReference type="Proteomes" id="UP001153148">
    <property type="component" value="Unassembled WGS sequence"/>
</dbReference>
<comment type="caution">
    <text evidence="2">The sequence shown here is derived from an EMBL/GenBank/DDBJ whole genome shotgun (WGS) entry which is preliminary data.</text>
</comment>
<dbReference type="Pfam" id="PF00612">
    <property type="entry name" value="IQ"/>
    <property type="match status" value="1"/>
</dbReference>
<protein>
    <submittedName>
        <fullName evidence="2">Uncharacterized protein</fullName>
    </submittedName>
</protein>
<gene>
    <name evidence="2" type="ORF">TPAB3V08_LOCUS2622</name>
</gene>
<reference evidence="2" key="1">
    <citation type="submission" date="2021-03" db="EMBL/GenBank/DDBJ databases">
        <authorList>
            <person name="Tran Van P."/>
        </authorList>
    </citation>
    <scope>NUCLEOTIDE SEQUENCE</scope>
</reference>
<dbReference type="EMBL" id="CAJPIN010002699">
    <property type="protein sequence ID" value="CAG2055621.1"/>
    <property type="molecule type" value="Genomic_DNA"/>
</dbReference>
<evidence type="ECO:0000313" key="3">
    <source>
        <dbReference type="Proteomes" id="UP001153148"/>
    </source>
</evidence>
<proteinExistence type="predicted"/>
<evidence type="ECO:0000313" key="2">
    <source>
        <dbReference type="EMBL" id="CAG2055621.1"/>
    </source>
</evidence>
<dbReference type="CDD" id="cd23767">
    <property type="entry name" value="IQCD"/>
    <property type="match status" value="1"/>
</dbReference>
<keyword evidence="3" id="KW-1185">Reference proteome</keyword>
<feature type="region of interest" description="Disordered" evidence="1">
    <location>
        <begin position="134"/>
        <end position="178"/>
    </location>
</feature>
<dbReference type="InterPro" id="IPR000048">
    <property type="entry name" value="IQ_motif_EF-hand-BS"/>
</dbReference>
<accession>A0ABN7NJU1</accession>